<dbReference type="SUPFAM" id="SSF53448">
    <property type="entry name" value="Nucleotide-diphospho-sugar transferases"/>
    <property type="match status" value="1"/>
</dbReference>
<dbReference type="Pfam" id="PF00535">
    <property type="entry name" value="Glycos_transf_2"/>
    <property type="match status" value="1"/>
</dbReference>
<keyword evidence="1" id="KW-0812">Transmembrane</keyword>
<dbReference type="Gene3D" id="3.90.550.10">
    <property type="entry name" value="Spore Coat Polysaccharide Biosynthesis Protein SpsA, Chain A"/>
    <property type="match status" value="1"/>
</dbReference>
<dbReference type="AlphaFoldDB" id="A0A3B6VAW4"/>
<dbReference type="PANTHER" id="PTHR22916">
    <property type="entry name" value="GLYCOSYLTRANSFERASE"/>
    <property type="match status" value="1"/>
</dbReference>
<dbReference type="GeneID" id="63962789"/>
<feature type="transmembrane region" description="Helical" evidence="1">
    <location>
        <begin position="248"/>
        <end position="266"/>
    </location>
</feature>
<dbReference type="PANTHER" id="PTHR22916:SF3">
    <property type="entry name" value="UDP-GLCNAC:BETAGAL BETA-1,3-N-ACETYLGLUCOSAMINYLTRANSFERASE-LIKE PROTEIN 1"/>
    <property type="match status" value="1"/>
</dbReference>
<organism evidence="3 4">
    <name type="scientific">Brachyspira hyodysenteriae (strain ATCC 49526 / WA1)</name>
    <dbReference type="NCBI Taxonomy" id="565034"/>
    <lineage>
        <taxon>Bacteria</taxon>
        <taxon>Pseudomonadati</taxon>
        <taxon>Spirochaetota</taxon>
        <taxon>Spirochaetia</taxon>
        <taxon>Brachyspirales</taxon>
        <taxon>Brachyspiraceae</taxon>
        <taxon>Brachyspira</taxon>
    </lineage>
</organism>
<accession>A0A3B6VAW4</accession>
<dbReference type="RefSeq" id="WP_012671201.1">
    <property type="nucleotide sequence ID" value="NC_012225.1"/>
</dbReference>
<dbReference type="InterPro" id="IPR001173">
    <property type="entry name" value="Glyco_trans_2-like"/>
</dbReference>
<feature type="domain" description="Glycosyltransferase 2-like" evidence="2">
    <location>
        <begin position="3"/>
        <end position="168"/>
    </location>
</feature>
<dbReference type="InterPro" id="IPR029044">
    <property type="entry name" value="Nucleotide-diphossugar_trans"/>
</dbReference>
<evidence type="ECO:0000313" key="4">
    <source>
        <dbReference type="Proteomes" id="UP000001803"/>
    </source>
</evidence>
<reference evidence="3 4" key="1">
    <citation type="journal article" date="2009" name="PLoS ONE">
        <title>Genome sequence of the pathogenic intestinal spirochete Brachyspira hyodysenteriae reveals adaptations to its lifestyle in the porcine large intestine.</title>
        <authorList>
            <person name="Bellgard M.I."/>
            <person name="Wanchanthuek P."/>
            <person name="La T."/>
            <person name="Ryan K."/>
            <person name="Moolhuijzen P."/>
            <person name="Albertyn Z."/>
            <person name="Shaban B."/>
            <person name="Motro Y."/>
            <person name="Dunn D.S."/>
            <person name="Schibeci D."/>
            <person name="Hunter A."/>
            <person name="Barrero R."/>
            <person name="Phillips N.D."/>
            <person name="Hampson D.J."/>
        </authorList>
    </citation>
    <scope>NUCLEOTIDE SEQUENCE [LARGE SCALE GENOMIC DNA]</scope>
    <source>
        <strain evidence="4">ATCC 49526 / WA1</strain>
    </source>
</reference>
<keyword evidence="1" id="KW-0472">Membrane</keyword>
<name>A0A3B6VAW4_BRAHW</name>
<dbReference type="EMBL" id="CP001357">
    <property type="protein sequence ID" value="ACN84160.1"/>
    <property type="molecule type" value="Genomic_DNA"/>
</dbReference>
<gene>
    <name evidence="3" type="ordered locus">BHWA1_01690</name>
</gene>
<dbReference type="KEGG" id="bhy:BHWA1_01690"/>
<sequence length="345" mass="41118">MITVIVTTYNTEKYIARCLDSLINQTFQDFDIIVVDDCSKDNTQKIILEYADKFSEKIKYVFMPQNTGAPANTRNKALESGLITGKYIIFLDGDDDIENNFLEKLFITAENNNADITFCGYERFDAETLKVYCKEMTNNKYQYLEKKDFNDDLAFFNTAFWNKLIRYDFIKDFRFKNVCGVDDPLFMIDIYQYTKKLAFTNDILIRYRVYNSSTINVHLVLDEMKKFRDELVNIKQDYLKNNLIDIDILTLFVFIHIGISMPFRVYRNKLCNINEYIKLTKEYFDNNFSNWKKLKYLNLFHAFSKHGIKGLGLWGCRLLYKIGMFKLFLMFYLFLINKLNIDIKW</sequence>
<feature type="transmembrane region" description="Helical" evidence="1">
    <location>
        <begin position="318"/>
        <end position="336"/>
    </location>
</feature>
<dbReference type="Proteomes" id="UP000001803">
    <property type="component" value="Chromosome"/>
</dbReference>
<keyword evidence="3" id="KW-0808">Transferase</keyword>
<proteinExistence type="predicted"/>
<dbReference type="STRING" id="565034.BHWA1_01690"/>
<dbReference type="CDD" id="cd00761">
    <property type="entry name" value="Glyco_tranf_GTA_type"/>
    <property type="match status" value="1"/>
</dbReference>
<keyword evidence="4" id="KW-1185">Reference proteome</keyword>
<protein>
    <submittedName>
        <fullName evidence="3">Glycosyl transferase family 2</fullName>
    </submittedName>
</protein>
<dbReference type="GO" id="GO:0016758">
    <property type="term" value="F:hexosyltransferase activity"/>
    <property type="evidence" value="ECO:0007669"/>
    <property type="project" value="UniProtKB-ARBA"/>
</dbReference>
<keyword evidence="1" id="KW-1133">Transmembrane helix</keyword>
<evidence type="ECO:0000256" key="1">
    <source>
        <dbReference type="SAM" id="Phobius"/>
    </source>
</evidence>
<evidence type="ECO:0000313" key="3">
    <source>
        <dbReference type="EMBL" id="ACN84160.1"/>
    </source>
</evidence>
<evidence type="ECO:0000259" key="2">
    <source>
        <dbReference type="Pfam" id="PF00535"/>
    </source>
</evidence>